<gene>
    <name evidence="2" type="ORF">S03H2_08981</name>
</gene>
<feature type="transmembrane region" description="Helical" evidence="1">
    <location>
        <begin position="119"/>
        <end position="142"/>
    </location>
</feature>
<feature type="transmembrane region" description="Helical" evidence="1">
    <location>
        <begin position="38"/>
        <end position="66"/>
    </location>
</feature>
<feature type="transmembrane region" description="Helical" evidence="1">
    <location>
        <begin position="162"/>
        <end position="180"/>
    </location>
</feature>
<evidence type="ECO:0000313" key="2">
    <source>
        <dbReference type="EMBL" id="GAH20744.1"/>
    </source>
</evidence>
<dbReference type="EMBL" id="BARU01004467">
    <property type="protein sequence ID" value="GAH20744.1"/>
    <property type="molecule type" value="Genomic_DNA"/>
</dbReference>
<comment type="caution">
    <text evidence="2">The sequence shown here is derived from an EMBL/GenBank/DDBJ whole genome shotgun (WGS) entry which is preliminary data.</text>
</comment>
<keyword evidence="1" id="KW-1133">Transmembrane helix</keyword>
<proteinExistence type="predicted"/>
<keyword evidence="1" id="KW-0472">Membrane</keyword>
<keyword evidence="1" id="KW-0812">Transmembrane</keyword>
<organism evidence="2">
    <name type="scientific">marine sediment metagenome</name>
    <dbReference type="NCBI Taxonomy" id="412755"/>
    <lineage>
        <taxon>unclassified sequences</taxon>
        <taxon>metagenomes</taxon>
        <taxon>ecological metagenomes</taxon>
    </lineage>
</organism>
<reference evidence="2" key="1">
    <citation type="journal article" date="2014" name="Front. Microbiol.">
        <title>High frequency of phylogenetically diverse reductive dehalogenase-homologous genes in deep subseafloor sedimentary metagenomes.</title>
        <authorList>
            <person name="Kawai M."/>
            <person name="Futagami T."/>
            <person name="Toyoda A."/>
            <person name="Takaki Y."/>
            <person name="Nishi S."/>
            <person name="Hori S."/>
            <person name="Arai W."/>
            <person name="Tsubouchi T."/>
            <person name="Morono Y."/>
            <person name="Uchiyama I."/>
            <person name="Ito T."/>
            <person name="Fujiyama A."/>
            <person name="Inagaki F."/>
            <person name="Takami H."/>
        </authorList>
    </citation>
    <scope>NUCLEOTIDE SEQUENCE</scope>
    <source>
        <strain evidence="2">Expedition CK06-06</strain>
    </source>
</reference>
<evidence type="ECO:0008006" key="3">
    <source>
        <dbReference type="Google" id="ProtNLM"/>
    </source>
</evidence>
<feature type="transmembrane region" description="Helical" evidence="1">
    <location>
        <begin position="216"/>
        <end position="233"/>
    </location>
</feature>
<name>X1EU96_9ZZZZ</name>
<feature type="transmembrane region" description="Helical" evidence="1">
    <location>
        <begin position="78"/>
        <end position="99"/>
    </location>
</feature>
<dbReference type="AlphaFoldDB" id="X1EU96"/>
<feature type="non-terminal residue" evidence="2">
    <location>
        <position position="1"/>
    </location>
</feature>
<protein>
    <recommendedName>
        <fullName evidence="3">Glycosyltransferase RgtA/B/C/D-like domain-containing protein</fullName>
    </recommendedName>
</protein>
<feature type="transmembrane region" description="Helical" evidence="1">
    <location>
        <begin position="186"/>
        <end position="204"/>
    </location>
</feature>
<accession>X1EU96</accession>
<sequence length="254" mass="28820">IMATLYLATRLSNVSPAATKLPDKSGNHKKRLNITSRFFLMGVACGLATGNKVTFGVSLFIPLFSILYIYKSNVLKKFLLVGAGFLIAFFITNPYFFFTFPEPLIALGQHTPVSFNPKIYLLSLKYGLGWPLLFLILLGIPFAFLRERRPQANLRSPCAQELGLLLCWSLFFFLFVSFFAKHFARYILPVVPSLIILGVGFWTIPSKIKFINLSKRLFLTFTLISTLIYGLAYERLLIIKNIRTGAGEWIRENI</sequence>
<evidence type="ECO:0000256" key="1">
    <source>
        <dbReference type="SAM" id="Phobius"/>
    </source>
</evidence>
<feature type="non-terminal residue" evidence="2">
    <location>
        <position position="254"/>
    </location>
</feature>